<proteinExistence type="inferred from homology"/>
<keyword evidence="3" id="KW-0520">NAD</keyword>
<dbReference type="AlphaFoldDB" id="A0A931B8D0"/>
<comment type="caution">
    <text evidence="7">The sequence shown here is derived from an EMBL/GenBank/DDBJ whole genome shotgun (WGS) entry which is preliminary data.</text>
</comment>
<evidence type="ECO:0000259" key="5">
    <source>
        <dbReference type="Pfam" id="PF00389"/>
    </source>
</evidence>
<evidence type="ECO:0000256" key="1">
    <source>
        <dbReference type="ARBA" id="ARBA00005854"/>
    </source>
</evidence>
<dbReference type="Pfam" id="PF00389">
    <property type="entry name" value="2-Hacid_dh"/>
    <property type="match status" value="1"/>
</dbReference>
<gene>
    <name evidence="7" type="ORF">I2501_16860</name>
</gene>
<dbReference type="PANTHER" id="PTHR42789">
    <property type="entry name" value="D-ISOMER SPECIFIC 2-HYDROXYACID DEHYDROGENASE FAMILY PROTEIN (AFU_ORTHOLOGUE AFUA_6G10090)"/>
    <property type="match status" value="1"/>
</dbReference>
<evidence type="ECO:0000313" key="7">
    <source>
        <dbReference type="EMBL" id="MBF9069698.1"/>
    </source>
</evidence>
<keyword evidence="2 4" id="KW-0560">Oxidoreductase</keyword>
<evidence type="ECO:0000313" key="8">
    <source>
        <dbReference type="Proteomes" id="UP000657385"/>
    </source>
</evidence>
<dbReference type="RefSeq" id="WP_196194866.1">
    <property type="nucleotide sequence ID" value="NZ_JADPRT010000006.1"/>
</dbReference>
<dbReference type="SUPFAM" id="SSF51735">
    <property type="entry name" value="NAD(P)-binding Rossmann-fold domains"/>
    <property type="match status" value="1"/>
</dbReference>
<keyword evidence="8" id="KW-1185">Reference proteome</keyword>
<dbReference type="GO" id="GO:0051287">
    <property type="term" value="F:NAD binding"/>
    <property type="evidence" value="ECO:0007669"/>
    <property type="project" value="InterPro"/>
</dbReference>
<evidence type="ECO:0000259" key="6">
    <source>
        <dbReference type="Pfam" id="PF02826"/>
    </source>
</evidence>
<sequence>MEKLRCAVLDDYQNVALTAADWSPVTDRVEVRTVRRHISDREELAEAVGDCEIVFIMRERTPFDAELFARLPRLRLLVTSGMHNASVDFDAAARHGVTVCGTAGTAEPPAELTWALLLGLARHVTTENDALRSGGPWQQTVGTDLHGRRLGLLGLGRIGSRVAQVGRAFGMEVSAWSQNLTAERAEAEGVALAASKEELLESSDFVSVQLVLSDRTRGLVGAPELRRMRPTAFLVNTSRAAIVDQDALAQALREGWIAGAAVDVFDIEPLPADHPFRTLPNLLATPHIGYVTERNYSRFFTEGVEDIAAFLDGSPVRTLSKG</sequence>
<name>A0A931B8D0_9ACTN</name>
<evidence type="ECO:0000256" key="4">
    <source>
        <dbReference type="RuleBase" id="RU003719"/>
    </source>
</evidence>
<dbReference type="GO" id="GO:0016616">
    <property type="term" value="F:oxidoreductase activity, acting on the CH-OH group of donors, NAD or NADP as acceptor"/>
    <property type="evidence" value="ECO:0007669"/>
    <property type="project" value="InterPro"/>
</dbReference>
<dbReference type="PANTHER" id="PTHR42789:SF1">
    <property type="entry name" value="D-ISOMER SPECIFIC 2-HYDROXYACID DEHYDROGENASE FAMILY PROTEIN (AFU_ORTHOLOGUE AFUA_6G10090)"/>
    <property type="match status" value="1"/>
</dbReference>
<dbReference type="InterPro" id="IPR050857">
    <property type="entry name" value="D-2-hydroxyacid_DH"/>
</dbReference>
<comment type="similarity">
    <text evidence="1 4">Belongs to the D-isomer specific 2-hydroxyacid dehydrogenase family.</text>
</comment>
<reference evidence="7" key="1">
    <citation type="submission" date="2020-11" db="EMBL/GenBank/DDBJ databases">
        <title>Isolation and identification of active actinomycetes.</title>
        <authorList>
            <person name="Yu B."/>
        </authorList>
    </citation>
    <scope>NUCLEOTIDE SEQUENCE</scope>
    <source>
        <strain evidence="7">NEAU-YB345</strain>
    </source>
</reference>
<feature type="domain" description="D-isomer specific 2-hydroxyacid dehydrogenase catalytic" evidence="5">
    <location>
        <begin position="22"/>
        <end position="318"/>
    </location>
</feature>
<dbReference type="InterPro" id="IPR036291">
    <property type="entry name" value="NAD(P)-bd_dom_sf"/>
</dbReference>
<dbReference type="Gene3D" id="3.40.50.720">
    <property type="entry name" value="NAD(P)-binding Rossmann-like Domain"/>
    <property type="match status" value="2"/>
</dbReference>
<dbReference type="Proteomes" id="UP000657385">
    <property type="component" value="Unassembled WGS sequence"/>
</dbReference>
<dbReference type="EMBL" id="JADPRT010000006">
    <property type="protein sequence ID" value="MBF9069698.1"/>
    <property type="molecule type" value="Genomic_DNA"/>
</dbReference>
<evidence type="ECO:0000256" key="3">
    <source>
        <dbReference type="ARBA" id="ARBA00023027"/>
    </source>
</evidence>
<dbReference type="SUPFAM" id="SSF52283">
    <property type="entry name" value="Formate/glycerate dehydrogenase catalytic domain-like"/>
    <property type="match status" value="1"/>
</dbReference>
<organism evidence="7 8">
    <name type="scientific">Streptacidiphilus fuscans</name>
    <dbReference type="NCBI Taxonomy" id="2789292"/>
    <lineage>
        <taxon>Bacteria</taxon>
        <taxon>Bacillati</taxon>
        <taxon>Actinomycetota</taxon>
        <taxon>Actinomycetes</taxon>
        <taxon>Kitasatosporales</taxon>
        <taxon>Streptomycetaceae</taxon>
        <taxon>Streptacidiphilus</taxon>
    </lineage>
</organism>
<dbReference type="CDD" id="cd12169">
    <property type="entry name" value="PGDH_like_1"/>
    <property type="match status" value="1"/>
</dbReference>
<dbReference type="Pfam" id="PF02826">
    <property type="entry name" value="2-Hacid_dh_C"/>
    <property type="match status" value="1"/>
</dbReference>
<dbReference type="InterPro" id="IPR006139">
    <property type="entry name" value="D-isomer_2_OHA_DH_cat_dom"/>
</dbReference>
<dbReference type="InterPro" id="IPR006140">
    <property type="entry name" value="D-isomer_DH_NAD-bd"/>
</dbReference>
<protein>
    <submittedName>
        <fullName evidence="7">D-2-hydroxyacid dehydrogenase family protein</fullName>
    </submittedName>
</protein>
<accession>A0A931B8D0</accession>
<evidence type="ECO:0000256" key="2">
    <source>
        <dbReference type="ARBA" id="ARBA00023002"/>
    </source>
</evidence>
<feature type="domain" description="D-isomer specific 2-hydroxyacid dehydrogenase NAD-binding" evidence="6">
    <location>
        <begin position="115"/>
        <end position="289"/>
    </location>
</feature>